<proteinExistence type="predicted"/>
<evidence type="ECO:0000259" key="2">
    <source>
        <dbReference type="Pfam" id="PF00857"/>
    </source>
</evidence>
<keyword evidence="4" id="KW-1185">Reference proteome</keyword>
<dbReference type="InterPro" id="IPR000868">
    <property type="entry name" value="Isochorismatase-like_dom"/>
</dbReference>
<dbReference type="SUPFAM" id="SSF52499">
    <property type="entry name" value="Isochorismatase-like hydrolases"/>
    <property type="match status" value="1"/>
</dbReference>
<organism evidence="3 4">
    <name type="scientific">Rhodococcus ruber</name>
    <dbReference type="NCBI Taxonomy" id="1830"/>
    <lineage>
        <taxon>Bacteria</taxon>
        <taxon>Bacillati</taxon>
        <taxon>Actinomycetota</taxon>
        <taxon>Actinomycetes</taxon>
        <taxon>Mycobacteriales</taxon>
        <taxon>Nocardiaceae</taxon>
        <taxon>Rhodococcus</taxon>
    </lineage>
</organism>
<dbReference type="PANTHER" id="PTHR43540:SF15">
    <property type="entry name" value="BLR5631 PROTEIN"/>
    <property type="match status" value="1"/>
</dbReference>
<dbReference type="RefSeq" id="WP_269601974.1">
    <property type="nucleotide sequence ID" value="NZ_JAPWIJ010000001.1"/>
</dbReference>
<name>A0ABT4M8U8_9NOCA</name>
<keyword evidence="1 3" id="KW-0378">Hydrolase</keyword>
<comment type="caution">
    <text evidence="3">The sequence shown here is derived from an EMBL/GenBank/DDBJ whole genome shotgun (WGS) entry which is preliminary data.</text>
</comment>
<sequence>MPRTALLEIDFQPWIIELGHGPGALAHALSIRAAQRATGALVVCTRYLSQDAADPLRSDPAGDGARFHPSMTPLPGDLIATKFDRDIWSNPDLDAQLRLVGVEHVVITGYLTDFGVRIAAERACSLGYRVTVHSGACAGSTADEHRRALRSIAATCATVEY</sequence>
<protein>
    <submittedName>
        <fullName evidence="3">Cysteine hydrolase</fullName>
    </submittedName>
</protein>
<dbReference type="CDD" id="cd00431">
    <property type="entry name" value="cysteine_hydrolases"/>
    <property type="match status" value="1"/>
</dbReference>
<dbReference type="InterPro" id="IPR036380">
    <property type="entry name" value="Isochorismatase-like_sf"/>
</dbReference>
<gene>
    <name evidence="3" type="ORF">O4220_02495</name>
</gene>
<dbReference type="Pfam" id="PF00857">
    <property type="entry name" value="Isochorismatase"/>
    <property type="match status" value="1"/>
</dbReference>
<evidence type="ECO:0000313" key="3">
    <source>
        <dbReference type="EMBL" id="MCZ4517367.1"/>
    </source>
</evidence>
<dbReference type="Proteomes" id="UP001081071">
    <property type="component" value="Unassembled WGS sequence"/>
</dbReference>
<dbReference type="InterPro" id="IPR050272">
    <property type="entry name" value="Isochorismatase-like_hydrls"/>
</dbReference>
<evidence type="ECO:0000256" key="1">
    <source>
        <dbReference type="ARBA" id="ARBA00022801"/>
    </source>
</evidence>
<dbReference type="GO" id="GO:0016787">
    <property type="term" value="F:hydrolase activity"/>
    <property type="evidence" value="ECO:0007669"/>
    <property type="project" value="UniProtKB-KW"/>
</dbReference>
<dbReference type="Gene3D" id="3.40.50.850">
    <property type="entry name" value="Isochorismatase-like"/>
    <property type="match status" value="1"/>
</dbReference>
<feature type="domain" description="Isochorismatase-like" evidence="2">
    <location>
        <begin position="4"/>
        <end position="159"/>
    </location>
</feature>
<dbReference type="EMBL" id="JAPWIJ010000001">
    <property type="protein sequence ID" value="MCZ4517367.1"/>
    <property type="molecule type" value="Genomic_DNA"/>
</dbReference>
<evidence type="ECO:0000313" key="4">
    <source>
        <dbReference type="Proteomes" id="UP001081071"/>
    </source>
</evidence>
<accession>A0ABT4M8U8</accession>
<dbReference type="PANTHER" id="PTHR43540">
    <property type="entry name" value="PEROXYUREIDOACRYLATE/UREIDOACRYLATE AMIDOHYDROLASE-RELATED"/>
    <property type="match status" value="1"/>
</dbReference>
<reference evidence="3" key="1">
    <citation type="submission" date="2022-12" db="EMBL/GenBank/DDBJ databases">
        <authorList>
            <person name="Krivoruchko A.V."/>
            <person name="Elkin A."/>
        </authorList>
    </citation>
    <scope>NUCLEOTIDE SEQUENCE</scope>
    <source>
        <strain evidence="3">IEGM 1391</strain>
    </source>
</reference>